<gene>
    <name evidence="2" type="ORF">FRUB_04427</name>
</gene>
<dbReference type="PANTHER" id="PTHR42841">
    <property type="entry name" value="AMINE OXIDASE"/>
    <property type="match status" value="1"/>
</dbReference>
<dbReference type="InterPro" id="IPR036188">
    <property type="entry name" value="FAD/NAD-bd_sf"/>
</dbReference>
<dbReference type="Gene3D" id="3.90.660.20">
    <property type="entry name" value="Protoporphyrinogen oxidase, mitochondrial, domain 2"/>
    <property type="match status" value="1"/>
</dbReference>
<dbReference type="SUPFAM" id="SSF51905">
    <property type="entry name" value="FAD/NAD(P)-binding domain"/>
    <property type="match status" value="1"/>
</dbReference>
<dbReference type="Gene3D" id="1.10.3110.10">
    <property type="entry name" value="protoporphyrinogen ix oxidase, domain 3"/>
    <property type="match status" value="1"/>
</dbReference>
<dbReference type="AlphaFoldDB" id="A0A225DYL7"/>
<dbReference type="EMBL" id="NIDE01000005">
    <property type="protein sequence ID" value="OWK42349.1"/>
    <property type="molecule type" value="Genomic_DNA"/>
</dbReference>
<dbReference type="InterPro" id="IPR002937">
    <property type="entry name" value="Amino_oxidase"/>
</dbReference>
<evidence type="ECO:0000313" key="3">
    <source>
        <dbReference type="Proteomes" id="UP000214646"/>
    </source>
</evidence>
<evidence type="ECO:0000313" key="2">
    <source>
        <dbReference type="EMBL" id="OWK42349.1"/>
    </source>
</evidence>
<reference evidence="3" key="1">
    <citation type="submission" date="2017-06" db="EMBL/GenBank/DDBJ databases">
        <title>Genome analysis of Fimbriiglobus ruber SP5, the first member of the order Planctomycetales with confirmed chitinolytic capability.</title>
        <authorList>
            <person name="Ravin N.V."/>
            <person name="Rakitin A.L."/>
            <person name="Ivanova A.A."/>
            <person name="Beletsky A.V."/>
            <person name="Kulichevskaya I.S."/>
            <person name="Mardanov A.V."/>
            <person name="Dedysh S.N."/>
        </authorList>
    </citation>
    <scope>NUCLEOTIDE SEQUENCE [LARGE SCALE GENOMIC DNA]</scope>
    <source>
        <strain evidence="3">SP5</strain>
    </source>
</reference>
<comment type="caution">
    <text evidence="2">The sequence shown here is derived from an EMBL/GenBank/DDBJ whole genome shotgun (WGS) entry which is preliminary data.</text>
</comment>
<dbReference type="GO" id="GO:0016491">
    <property type="term" value="F:oxidoreductase activity"/>
    <property type="evidence" value="ECO:0007669"/>
    <property type="project" value="InterPro"/>
</dbReference>
<evidence type="ECO:0000259" key="1">
    <source>
        <dbReference type="Pfam" id="PF01593"/>
    </source>
</evidence>
<sequence length="420" mass="44669">MNQPDVLISGAGLAGLCCGRRLAQCGVSFQILEASDAVGGRVRTDVVDGFRLDRGFQIYLPEYPEGRRVLDYGPLDLRPFTRGALVRIGGRFHRVADPRTEPLTAFRSLFNPVGTAGDKLHLAPFKWALDGGTLEQQTACPDVSTLDLLRGEGFSESLLDHLFRPFLGGVFLESDLATSSRFFRFVFRTFAAGGGAVPAAGMQVIPDQIAAGLPASAVRFGARVQAVGPAGVHLADSTALPARAVVIATEGPEAARLLNGEVPDPGSNGTVTLYYAAAHPPVREPILVLDGERSGPVNNLVVMSEVSPAYAPPGQALVAASVIGVPPDSDADLDRRVRGQLTGWYGSAVGGWRLLRVYRIPHALPDQSAGVLEPWQRPVRLRAGLYVCGDHRDNASIDGAMTSGFRAAQAVMEDLSEKRA</sequence>
<dbReference type="Proteomes" id="UP000214646">
    <property type="component" value="Unassembled WGS sequence"/>
</dbReference>
<accession>A0A225DYL7</accession>
<feature type="domain" description="Amine oxidase" evidence="1">
    <location>
        <begin position="13"/>
        <end position="412"/>
    </location>
</feature>
<protein>
    <submittedName>
        <fullName evidence="2">Putative oxidoreductase</fullName>
    </submittedName>
</protein>
<name>A0A225DYL7_9BACT</name>
<dbReference type="OrthoDB" id="9767561at2"/>
<keyword evidence="3" id="KW-1185">Reference proteome</keyword>
<dbReference type="Pfam" id="PF01593">
    <property type="entry name" value="Amino_oxidase"/>
    <property type="match status" value="1"/>
</dbReference>
<organism evidence="2 3">
    <name type="scientific">Fimbriiglobus ruber</name>
    <dbReference type="NCBI Taxonomy" id="1908690"/>
    <lineage>
        <taxon>Bacteria</taxon>
        <taxon>Pseudomonadati</taxon>
        <taxon>Planctomycetota</taxon>
        <taxon>Planctomycetia</taxon>
        <taxon>Gemmatales</taxon>
        <taxon>Gemmataceae</taxon>
        <taxon>Fimbriiglobus</taxon>
    </lineage>
</organism>
<proteinExistence type="predicted"/>
<dbReference type="Gene3D" id="3.50.50.60">
    <property type="entry name" value="FAD/NAD(P)-binding domain"/>
    <property type="match status" value="1"/>
</dbReference>